<feature type="region of interest" description="Disordered" evidence="1">
    <location>
        <begin position="39"/>
        <end position="81"/>
    </location>
</feature>
<evidence type="ECO:0000313" key="2">
    <source>
        <dbReference type="EMBL" id="GIL28421.1"/>
    </source>
</evidence>
<sequence>MPPGPPSAQRHASRLGHLSLPRHPPVILTLRVRKKARTGWETAHPVGREPIFTRVPAGNGGVRRHHGHAPATGHSTDRSPTAVRMVGSVPNRLGKGQVQHLPSTHEEVLVGTRADPDLCGLPGATRRAPPADRVAR</sequence>
<dbReference type="AlphaFoldDB" id="A0A8J4AB90"/>
<dbReference type="EMBL" id="BOPO01000064">
    <property type="protein sequence ID" value="GIL28421.1"/>
    <property type="molecule type" value="Genomic_DNA"/>
</dbReference>
<name>A0A8J4AB90_9ACTN</name>
<organism evidence="2 3">
    <name type="scientific">Actinocatenispora comari</name>
    <dbReference type="NCBI Taxonomy" id="2807577"/>
    <lineage>
        <taxon>Bacteria</taxon>
        <taxon>Bacillati</taxon>
        <taxon>Actinomycetota</taxon>
        <taxon>Actinomycetes</taxon>
        <taxon>Micromonosporales</taxon>
        <taxon>Micromonosporaceae</taxon>
        <taxon>Actinocatenispora</taxon>
    </lineage>
</organism>
<dbReference type="Proteomes" id="UP000614996">
    <property type="component" value="Unassembled WGS sequence"/>
</dbReference>
<evidence type="ECO:0000256" key="1">
    <source>
        <dbReference type="SAM" id="MobiDB-lite"/>
    </source>
</evidence>
<protein>
    <submittedName>
        <fullName evidence="2">Uncharacterized protein</fullName>
    </submittedName>
</protein>
<feature type="region of interest" description="Disordered" evidence="1">
    <location>
        <begin position="113"/>
        <end position="136"/>
    </location>
</feature>
<proteinExistence type="predicted"/>
<reference evidence="3" key="1">
    <citation type="journal article" date="2021" name="Int. J. Syst. Evol. Microbiol.">
        <title>Actinocatenispora comari sp. nov., an endophytic actinomycete isolated from aerial parts of Comarum salesowianum.</title>
        <authorList>
            <person name="Oyunbileg N."/>
            <person name="Iizaka Y."/>
            <person name="Hamada M."/>
            <person name="Davaapurev B.O."/>
            <person name="Fukumoto A."/>
            <person name="Tsetseg B."/>
            <person name="Kato F."/>
            <person name="Tamura T."/>
            <person name="Batkhuu J."/>
            <person name="Anzai Y."/>
        </authorList>
    </citation>
    <scope>NUCLEOTIDE SEQUENCE [LARGE SCALE GENOMIC DNA]</scope>
    <source>
        <strain evidence="3">NUM-2625</strain>
    </source>
</reference>
<comment type="caution">
    <text evidence="2">The sequence shown here is derived from an EMBL/GenBank/DDBJ whole genome shotgun (WGS) entry which is preliminary data.</text>
</comment>
<feature type="region of interest" description="Disordered" evidence="1">
    <location>
        <begin position="1"/>
        <end position="21"/>
    </location>
</feature>
<evidence type="ECO:0000313" key="3">
    <source>
        <dbReference type="Proteomes" id="UP000614996"/>
    </source>
</evidence>
<keyword evidence="3" id="KW-1185">Reference proteome</keyword>
<gene>
    <name evidence="2" type="ORF">NUM_36750</name>
</gene>
<accession>A0A8J4AB90</accession>